<evidence type="ECO:0000313" key="3">
    <source>
        <dbReference type="Proteomes" id="UP000251186"/>
    </source>
</evidence>
<proteinExistence type="predicted"/>
<dbReference type="EMBL" id="UAQP01000014">
    <property type="protein sequence ID" value="SPU54566.1"/>
    <property type="molecule type" value="Genomic_DNA"/>
</dbReference>
<feature type="signal peptide" evidence="1">
    <location>
        <begin position="1"/>
        <end position="28"/>
    </location>
</feature>
<reference evidence="2 3" key="1">
    <citation type="submission" date="2018-06" db="EMBL/GenBank/DDBJ databases">
        <authorList>
            <consortium name="Pathogen Informatics"/>
            <person name="Doyle S."/>
        </authorList>
    </citation>
    <scope>NUCLEOTIDE SEQUENCE [LARGE SCALE GENOMIC DNA]</scope>
    <source>
        <strain evidence="2 3">NCTC11166</strain>
    </source>
</reference>
<name>A0A2X1D6Z9_BREVE</name>
<evidence type="ECO:0008006" key="4">
    <source>
        <dbReference type="Google" id="ProtNLM"/>
    </source>
</evidence>
<protein>
    <recommendedName>
        <fullName evidence="4">Spore coat protein U domain-containing protein</fullName>
    </recommendedName>
</protein>
<keyword evidence="1" id="KW-0732">Signal</keyword>
<feature type="chain" id="PRO_5015930739" description="Spore coat protein U domain-containing protein" evidence="1">
    <location>
        <begin position="29"/>
        <end position="303"/>
    </location>
</feature>
<organism evidence="2 3">
    <name type="scientific">Brevundimonas vesicularis</name>
    <name type="common">Pseudomonas vesicularis</name>
    <dbReference type="NCBI Taxonomy" id="41276"/>
    <lineage>
        <taxon>Bacteria</taxon>
        <taxon>Pseudomonadati</taxon>
        <taxon>Pseudomonadota</taxon>
        <taxon>Alphaproteobacteria</taxon>
        <taxon>Caulobacterales</taxon>
        <taxon>Caulobacteraceae</taxon>
        <taxon>Brevundimonas</taxon>
    </lineage>
</organism>
<evidence type="ECO:0000313" key="2">
    <source>
        <dbReference type="EMBL" id="SPU54566.1"/>
    </source>
</evidence>
<accession>A0A2X1D6Z9</accession>
<gene>
    <name evidence="2" type="ORF">NCTC11166_01949</name>
</gene>
<dbReference type="RefSeq" id="WP_112862734.1">
    <property type="nucleotide sequence ID" value="NZ_UAQP01000014.1"/>
</dbReference>
<dbReference type="AlphaFoldDB" id="A0A2X1D6Z9"/>
<dbReference type="Proteomes" id="UP000251186">
    <property type="component" value="Unassembled WGS sequence"/>
</dbReference>
<evidence type="ECO:0000256" key="1">
    <source>
        <dbReference type="SAM" id="SignalP"/>
    </source>
</evidence>
<sequence>MSRNRTSALLLAAAAAMATLMAAAPSQAAPGCQLVIESGADQWMMRYEPFDQDVAMQEFDVAVVNQGDGPCTAVSRVELRGEQFGLVNEAGAQRMAYALVDERGGADVTPRAGQSARRIGVRPLNLAAGERGLMRFSFTAAPAETLSAGLYSQNAFINLETPDGRPLAEKPVTLSLQVPSAAVMGLKGEFRRNGGTPTIDLGELTQGVRQLRTTLYVLSTAGYSVSVASQNQGRLRQGASEWYVPYGLVLGDRDMDLSRGGRVDVVSRRARLDDYPLTISVGSTTGKRAGDYSDILTFTVAAL</sequence>